<keyword evidence="2" id="KW-0813">Transport</keyword>
<dbReference type="PANTHER" id="PTHR30290:SF9">
    <property type="entry name" value="OLIGOPEPTIDE-BINDING PROTEIN APPA"/>
    <property type="match status" value="1"/>
</dbReference>
<evidence type="ECO:0000313" key="8">
    <source>
        <dbReference type="Proteomes" id="UP000004671"/>
    </source>
</evidence>
<dbReference type="Proteomes" id="UP000004671">
    <property type="component" value="Chromosome"/>
</dbReference>
<accession>H1XNX0</accession>
<dbReference type="SUPFAM" id="SSF53850">
    <property type="entry name" value="Periplasmic binding protein-like II"/>
    <property type="match status" value="1"/>
</dbReference>
<dbReference type="PANTHER" id="PTHR30290">
    <property type="entry name" value="PERIPLASMIC BINDING COMPONENT OF ABC TRANSPORTER"/>
    <property type="match status" value="1"/>
</dbReference>
<dbReference type="Proteomes" id="UP000183868">
    <property type="component" value="Chromosome"/>
</dbReference>
<evidence type="ECO:0000259" key="5">
    <source>
        <dbReference type="Pfam" id="PF00496"/>
    </source>
</evidence>
<dbReference type="PIRSF" id="PIRSF002741">
    <property type="entry name" value="MppA"/>
    <property type="match status" value="1"/>
</dbReference>
<dbReference type="AlphaFoldDB" id="H1XNX0"/>
<keyword evidence="8" id="KW-1185">Reference proteome</keyword>
<feature type="domain" description="Solute-binding protein family 5" evidence="5">
    <location>
        <begin position="69"/>
        <end position="421"/>
    </location>
</feature>
<dbReference type="InterPro" id="IPR000914">
    <property type="entry name" value="SBP_5_dom"/>
</dbReference>
<dbReference type="Gene3D" id="3.40.190.10">
    <property type="entry name" value="Periplasmic binding protein-like II"/>
    <property type="match status" value="1"/>
</dbReference>
<dbReference type="InterPro" id="IPR030678">
    <property type="entry name" value="Peptide/Ni-bd"/>
</dbReference>
<reference evidence="6 9" key="2">
    <citation type="submission" date="2016-11" db="EMBL/GenBank/DDBJ databases">
        <title>Genomic analysis of Caldithrix abyssi and proposal of a novel bacterial phylum Caldithrichaeota.</title>
        <authorList>
            <person name="Kublanov I."/>
            <person name="Sigalova O."/>
            <person name="Gavrilov S."/>
            <person name="Lebedinsky A."/>
            <person name="Ivanova N."/>
            <person name="Daum C."/>
            <person name="Reddy T."/>
            <person name="Klenk H.P."/>
            <person name="Goker M."/>
            <person name="Reva O."/>
            <person name="Miroshnichenko M."/>
            <person name="Kyprides N."/>
            <person name="Woyke T."/>
            <person name="Gelfand M."/>
        </authorList>
    </citation>
    <scope>NUCLEOTIDE SEQUENCE [LARGE SCALE GENOMIC DNA]</scope>
    <source>
        <strain evidence="6 9">LF13</strain>
    </source>
</reference>
<evidence type="ECO:0000256" key="3">
    <source>
        <dbReference type="ARBA" id="ARBA00022729"/>
    </source>
</evidence>
<name>H1XNX0_CALAY</name>
<dbReference type="GO" id="GO:0030288">
    <property type="term" value="C:outer membrane-bounded periplasmic space"/>
    <property type="evidence" value="ECO:0007669"/>
    <property type="project" value="UniProtKB-ARBA"/>
</dbReference>
<comment type="similarity">
    <text evidence="1">Belongs to the bacterial solute-binding protein 5 family.</text>
</comment>
<dbReference type="EMBL" id="CM001402">
    <property type="protein sequence ID" value="EHO39910.1"/>
    <property type="molecule type" value="Genomic_DNA"/>
</dbReference>
<dbReference type="Gene3D" id="3.10.105.10">
    <property type="entry name" value="Dipeptide-binding Protein, Domain 3"/>
    <property type="match status" value="1"/>
</dbReference>
<sequence length="521" mass="60309" precursor="true">MKLKYLLSNLLILLALQALAQEPISILRYIEKDAPATFDPITVKDPSSIKLTELLFARLYTQNRYVERVPELADGEPELRNDNRVAIVKLKPGIKFSDGTPITADDVVFTFKAAINPQSDTFNKSVFENIADIKALDQYTVEVDFTYPVMDAKKYLMFFIIPKDAFLSPKIRKTLSYCRNPEPVSGGYKLKVSSIVGTRYQLEKNNYYKGTQEPKIHEVEMNVYPNPRGHVDQLRNNQIDLLPFVLPEALSIIRNDFRFKLEAYDANQYDFIAFNLKNDLLKFVQIRQAMNLAFNRRDVLESFFLNEGELMSGPFPSSHPGYNSSVRPWEFDRNMAKTILDHSGFVDSDGDGIRDFNGKPLEFRLLAGLANDQNYNAIINAFIQQMKLIGIKIKLNSFLADIFEEKLIRGDFDLVYFNIKVTPAGDYSPFFLSSEAYPGGKNIGYYYNPVVDTLFLQAKLTTDFQLQTQILQDVHKVLREDCPWIFLWYLRYHAAYVRKLKNVTINPFFFFTTIEEWFYER</sequence>
<dbReference type="STRING" id="880073.Cabys_3058"/>
<evidence type="ECO:0000313" key="6">
    <source>
        <dbReference type="EMBL" id="APF19806.1"/>
    </source>
</evidence>
<dbReference type="InterPro" id="IPR039424">
    <property type="entry name" value="SBP_5"/>
</dbReference>
<dbReference type="Pfam" id="PF00496">
    <property type="entry name" value="SBP_bac_5"/>
    <property type="match status" value="1"/>
</dbReference>
<dbReference type="RefSeq" id="WP_006926810.1">
    <property type="nucleotide sequence ID" value="NZ_CM001402.1"/>
</dbReference>
<evidence type="ECO:0000313" key="7">
    <source>
        <dbReference type="EMBL" id="EHO39910.1"/>
    </source>
</evidence>
<dbReference type="FunCoup" id="H1XNX0">
    <property type="interactions" value="241"/>
</dbReference>
<dbReference type="PaxDb" id="880073-Calab_0261"/>
<protein>
    <submittedName>
        <fullName evidence="6">ABC-type transport system, substrate-binding protein</fullName>
    </submittedName>
    <submittedName>
        <fullName evidence="7">ABC-type transporter, periplasmic subunit</fullName>
    </submittedName>
</protein>
<gene>
    <name evidence="6" type="ORF">Cabys_3058</name>
    <name evidence="7" type="ORF">Calab_0261</name>
</gene>
<keyword evidence="3 4" id="KW-0732">Signal</keyword>
<reference evidence="7 8" key="1">
    <citation type="submission" date="2011-09" db="EMBL/GenBank/DDBJ databases">
        <title>The permanent draft genome of Caldithrix abyssi DSM 13497.</title>
        <authorList>
            <consortium name="US DOE Joint Genome Institute (JGI-PGF)"/>
            <person name="Lucas S."/>
            <person name="Han J."/>
            <person name="Lapidus A."/>
            <person name="Bruce D."/>
            <person name="Goodwin L."/>
            <person name="Pitluck S."/>
            <person name="Peters L."/>
            <person name="Kyrpides N."/>
            <person name="Mavromatis K."/>
            <person name="Ivanova N."/>
            <person name="Mikhailova N."/>
            <person name="Chertkov O."/>
            <person name="Detter J.C."/>
            <person name="Tapia R."/>
            <person name="Han C."/>
            <person name="Land M."/>
            <person name="Hauser L."/>
            <person name="Markowitz V."/>
            <person name="Cheng J.-F."/>
            <person name="Hugenholtz P."/>
            <person name="Woyke T."/>
            <person name="Wu D."/>
            <person name="Spring S."/>
            <person name="Brambilla E."/>
            <person name="Klenk H.-P."/>
            <person name="Eisen J.A."/>
        </authorList>
    </citation>
    <scope>NUCLEOTIDE SEQUENCE [LARGE SCALE GENOMIC DNA]</scope>
    <source>
        <strain evidence="7 8">DSM 13497</strain>
    </source>
</reference>
<dbReference type="GO" id="GO:0043190">
    <property type="term" value="C:ATP-binding cassette (ABC) transporter complex"/>
    <property type="evidence" value="ECO:0007669"/>
    <property type="project" value="InterPro"/>
</dbReference>
<feature type="signal peptide" evidence="4">
    <location>
        <begin position="1"/>
        <end position="20"/>
    </location>
</feature>
<dbReference type="HOGENOM" id="CLU_017028_7_0_0"/>
<organism evidence="7 8">
    <name type="scientific">Caldithrix abyssi DSM 13497</name>
    <dbReference type="NCBI Taxonomy" id="880073"/>
    <lineage>
        <taxon>Bacteria</taxon>
        <taxon>Pseudomonadati</taxon>
        <taxon>Calditrichota</taxon>
        <taxon>Calditrichia</taxon>
        <taxon>Calditrichales</taxon>
        <taxon>Calditrichaceae</taxon>
        <taxon>Caldithrix</taxon>
    </lineage>
</organism>
<dbReference type="EMBL" id="CP018099">
    <property type="protein sequence ID" value="APF19806.1"/>
    <property type="molecule type" value="Genomic_DNA"/>
</dbReference>
<dbReference type="eggNOG" id="COG0747">
    <property type="taxonomic scope" value="Bacteria"/>
</dbReference>
<dbReference type="KEGG" id="caby:Cabys_3058"/>
<dbReference type="OrthoDB" id="9772924at2"/>
<evidence type="ECO:0000256" key="1">
    <source>
        <dbReference type="ARBA" id="ARBA00005695"/>
    </source>
</evidence>
<evidence type="ECO:0000256" key="4">
    <source>
        <dbReference type="SAM" id="SignalP"/>
    </source>
</evidence>
<dbReference type="GO" id="GO:1904680">
    <property type="term" value="F:peptide transmembrane transporter activity"/>
    <property type="evidence" value="ECO:0007669"/>
    <property type="project" value="TreeGrafter"/>
</dbReference>
<evidence type="ECO:0000256" key="2">
    <source>
        <dbReference type="ARBA" id="ARBA00022448"/>
    </source>
</evidence>
<dbReference type="Gene3D" id="3.90.76.10">
    <property type="entry name" value="Dipeptide-binding Protein, Domain 1"/>
    <property type="match status" value="1"/>
</dbReference>
<proteinExistence type="inferred from homology"/>
<evidence type="ECO:0000313" key="9">
    <source>
        <dbReference type="Proteomes" id="UP000183868"/>
    </source>
</evidence>
<feature type="chain" id="PRO_5009695206" evidence="4">
    <location>
        <begin position="21"/>
        <end position="521"/>
    </location>
</feature>
<dbReference type="GO" id="GO:0015833">
    <property type="term" value="P:peptide transport"/>
    <property type="evidence" value="ECO:0007669"/>
    <property type="project" value="TreeGrafter"/>
</dbReference>